<sequence>MNVTGLPSTTVGYTGVRRTYGAMRPAAAATSPATGSTDPTIRSSCGISQNVYHTRGDPHLHL</sequence>
<name>A0A6F8YB98_9ACTN</name>
<dbReference type="AlphaFoldDB" id="A0A6F8YB98"/>
<gene>
    <name evidence="2" type="ORF">Psuf_007050</name>
</gene>
<evidence type="ECO:0000313" key="2">
    <source>
        <dbReference type="EMBL" id="BCB83392.1"/>
    </source>
</evidence>
<reference evidence="2 3" key="1">
    <citation type="submission" date="2020-03" db="EMBL/GenBank/DDBJ databases">
        <title>Whole genome shotgun sequence of Phytohabitans suffuscus NBRC 105367.</title>
        <authorList>
            <person name="Komaki H."/>
            <person name="Tamura T."/>
        </authorList>
    </citation>
    <scope>NUCLEOTIDE SEQUENCE [LARGE SCALE GENOMIC DNA]</scope>
    <source>
        <strain evidence="2 3">NBRC 105367</strain>
    </source>
</reference>
<evidence type="ECO:0000256" key="1">
    <source>
        <dbReference type="SAM" id="MobiDB-lite"/>
    </source>
</evidence>
<keyword evidence="3" id="KW-1185">Reference proteome</keyword>
<proteinExistence type="predicted"/>
<protein>
    <submittedName>
        <fullName evidence="2">Uncharacterized protein</fullName>
    </submittedName>
</protein>
<dbReference type="Proteomes" id="UP000503011">
    <property type="component" value="Chromosome"/>
</dbReference>
<organism evidence="2 3">
    <name type="scientific">Phytohabitans suffuscus</name>
    <dbReference type="NCBI Taxonomy" id="624315"/>
    <lineage>
        <taxon>Bacteria</taxon>
        <taxon>Bacillati</taxon>
        <taxon>Actinomycetota</taxon>
        <taxon>Actinomycetes</taxon>
        <taxon>Micromonosporales</taxon>
        <taxon>Micromonosporaceae</taxon>
    </lineage>
</organism>
<evidence type="ECO:0000313" key="3">
    <source>
        <dbReference type="Proteomes" id="UP000503011"/>
    </source>
</evidence>
<dbReference type="EMBL" id="AP022871">
    <property type="protein sequence ID" value="BCB83392.1"/>
    <property type="molecule type" value="Genomic_DNA"/>
</dbReference>
<feature type="region of interest" description="Disordered" evidence="1">
    <location>
        <begin position="25"/>
        <end position="44"/>
    </location>
</feature>
<reference evidence="2 3" key="2">
    <citation type="submission" date="2020-03" db="EMBL/GenBank/DDBJ databases">
        <authorList>
            <person name="Ichikawa N."/>
            <person name="Kimura A."/>
            <person name="Kitahashi Y."/>
            <person name="Uohara A."/>
        </authorList>
    </citation>
    <scope>NUCLEOTIDE SEQUENCE [LARGE SCALE GENOMIC DNA]</scope>
    <source>
        <strain evidence="2 3">NBRC 105367</strain>
    </source>
</reference>
<feature type="compositionally biased region" description="Low complexity" evidence="1">
    <location>
        <begin position="25"/>
        <end position="40"/>
    </location>
</feature>
<dbReference type="KEGG" id="psuu:Psuf_007050"/>
<accession>A0A6F8YB98</accession>